<evidence type="ECO:0000256" key="2">
    <source>
        <dbReference type="SAM" id="Phobius"/>
    </source>
</evidence>
<feature type="transmembrane region" description="Helical" evidence="2">
    <location>
        <begin position="115"/>
        <end position="136"/>
    </location>
</feature>
<keyword evidence="4" id="KW-1185">Reference proteome</keyword>
<feature type="region of interest" description="Disordered" evidence="1">
    <location>
        <begin position="1"/>
        <end position="27"/>
    </location>
</feature>
<protein>
    <submittedName>
        <fullName evidence="3">Uncharacterized protein</fullName>
    </submittedName>
</protein>
<evidence type="ECO:0000313" key="4">
    <source>
        <dbReference type="Proteomes" id="UP001156641"/>
    </source>
</evidence>
<dbReference type="RefSeq" id="WP_284257079.1">
    <property type="nucleotide sequence ID" value="NZ_BSOS01000022.1"/>
</dbReference>
<name>A0ABQ6A540_9PROT</name>
<keyword evidence="2" id="KW-0812">Transmembrane</keyword>
<organism evidence="3 4">
    <name type="scientific">Acidocella aquatica</name>
    <dbReference type="NCBI Taxonomy" id="1922313"/>
    <lineage>
        <taxon>Bacteria</taxon>
        <taxon>Pseudomonadati</taxon>
        <taxon>Pseudomonadota</taxon>
        <taxon>Alphaproteobacteria</taxon>
        <taxon>Acetobacterales</taxon>
        <taxon>Acidocellaceae</taxon>
        <taxon>Acidocella</taxon>
    </lineage>
</organism>
<feature type="transmembrane region" description="Helical" evidence="2">
    <location>
        <begin position="148"/>
        <end position="167"/>
    </location>
</feature>
<gene>
    <name evidence="3" type="ORF">GCM10010909_10700</name>
</gene>
<evidence type="ECO:0000313" key="3">
    <source>
        <dbReference type="EMBL" id="GLR66390.1"/>
    </source>
</evidence>
<comment type="caution">
    <text evidence="3">The sequence shown here is derived from an EMBL/GenBank/DDBJ whole genome shotgun (WGS) entry which is preliminary data.</text>
</comment>
<evidence type="ECO:0000256" key="1">
    <source>
        <dbReference type="SAM" id="MobiDB-lite"/>
    </source>
</evidence>
<dbReference type="Proteomes" id="UP001156641">
    <property type="component" value="Unassembled WGS sequence"/>
</dbReference>
<keyword evidence="2" id="KW-1133">Transmembrane helix</keyword>
<dbReference type="EMBL" id="BSOS01000022">
    <property type="protein sequence ID" value="GLR66390.1"/>
    <property type="molecule type" value="Genomic_DNA"/>
</dbReference>
<accession>A0ABQ6A540</accession>
<sequence>MDAQEDQGVTNDKAANGQPKGKAAEKKRSLIGRAMRRVGWLAGGPADWFGRKSVRSGAELIGKLWQQTRSAQQRDGRFKVDEAGGFDLAATAFSYGMSVQTLEQRLEQRRCMTSMISYGALFVALLGIIFWVHSAIDEPYTFARMMMVWEFLPFLALFLLVAFYNALLNFQIRLRRTAGWREFLSTEEGFFPR</sequence>
<proteinExistence type="predicted"/>
<reference evidence="4" key="1">
    <citation type="journal article" date="2019" name="Int. J. Syst. Evol. Microbiol.">
        <title>The Global Catalogue of Microorganisms (GCM) 10K type strain sequencing project: providing services to taxonomists for standard genome sequencing and annotation.</title>
        <authorList>
            <consortium name="The Broad Institute Genomics Platform"/>
            <consortium name="The Broad Institute Genome Sequencing Center for Infectious Disease"/>
            <person name="Wu L."/>
            <person name="Ma J."/>
        </authorList>
    </citation>
    <scope>NUCLEOTIDE SEQUENCE [LARGE SCALE GENOMIC DNA]</scope>
    <source>
        <strain evidence="4">NBRC 112502</strain>
    </source>
</reference>
<keyword evidence="2" id="KW-0472">Membrane</keyword>